<evidence type="ECO:0000313" key="1">
    <source>
        <dbReference type="EMBL" id="KAF2819842.1"/>
    </source>
</evidence>
<dbReference type="InterPro" id="IPR011990">
    <property type="entry name" value="TPR-like_helical_dom_sf"/>
</dbReference>
<dbReference type="EMBL" id="MU006243">
    <property type="protein sequence ID" value="KAF2819842.1"/>
    <property type="molecule type" value="Genomic_DNA"/>
</dbReference>
<dbReference type="PANTHER" id="PTHR47939:SF1">
    <property type="entry name" value="OS04G0684500 PROTEIN"/>
    <property type="match status" value="1"/>
</dbReference>
<reference evidence="1" key="1">
    <citation type="journal article" date="2020" name="Stud. Mycol.">
        <title>101 Dothideomycetes genomes: a test case for predicting lifestyles and emergence of pathogens.</title>
        <authorList>
            <person name="Haridas S."/>
            <person name="Albert R."/>
            <person name="Binder M."/>
            <person name="Bloem J."/>
            <person name="Labutti K."/>
            <person name="Salamov A."/>
            <person name="Andreopoulos B."/>
            <person name="Baker S."/>
            <person name="Barry K."/>
            <person name="Bills G."/>
            <person name="Bluhm B."/>
            <person name="Cannon C."/>
            <person name="Castanera R."/>
            <person name="Culley D."/>
            <person name="Daum C."/>
            <person name="Ezra D."/>
            <person name="Gonzalez J."/>
            <person name="Henrissat B."/>
            <person name="Kuo A."/>
            <person name="Liang C."/>
            <person name="Lipzen A."/>
            <person name="Lutzoni F."/>
            <person name="Magnuson J."/>
            <person name="Mondo S."/>
            <person name="Nolan M."/>
            <person name="Ohm R."/>
            <person name="Pangilinan J."/>
            <person name="Park H.-J."/>
            <person name="Ramirez L."/>
            <person name="Alfaro M."/>
            <person name="Sun H."/>
            <person name="Tritt A."/>
            <person name="Yoshinaga Y."/>
            <person name="Zwiers L.-H."/>
            <person name="Turgeon B."/>
            <person name="Goodwin S."/>
            <person name="Spatafora J."/>
            <person name="Crous P."/>
            <person name="Grigoriev I."/>
        </authorList>
    </citation>
    <scope>NUCLEOTIDE SEQUENCE</scope>
    <source>
        <strain evidence="1">CBS 113818</strain>
    </source>
</reference>
<evidence type="ECO:0008006" key="3">
    <source>
        <dbReference type="Google" id="ProtNLM"/>
    </source>
</evidence>
<dbReference type="OrthoDB" id="185373at2759"/>
<dbReference type="PANTHER" id="PTHR47939">
    <property type="entry name" value="MEMBRANE-ASSOCIATED SALT-INDUCIBLE PROTEIN-LIKE"/>
    <property type="match status" value="1"/>
</dbReference>
<protein>
    <recommendedName>
        <fullName evidence="3">Complex I intermediate-associated protein-like protein 84</fullName>
    </recommendedName>
</protein>
<gene>
    <name evidence="1" type="ORF">CC86DRAFT_362220</name>
</gene>
<name>A0A6A6ZFE6_9PLEO</name>
<organism evidence="1 2">
    <name type="scientific">Ophiobolus disseminans</name>
    <dbReference type="NCBI Taxonomy" id="1469910"/>
    <lineage>
        <taxon>Eukaryota</taxon>
        <taxon>Fungi</taxon>
        <taxon>Dikarya</taxon>
        <taxon>Ascomycota</taxon>
        <taxon>Pezizomycotina</taxon>
        <taxon>Dothideomycetes</taxon>
        <taxon>Pleosporomycetidae</taxon>
        <taxon>Pleosporales</taxon>
        <taxon>Pleosporineae</taxon>
        <taxon>Phaeosphaeriaceae</taxon>
        <taxon>Ophiobolus</taxon>
    </lineage>
</organism>
<keyword evidence="2" id="KW-1185">Reference proteome</keyword>
<accession>A0A6A6ZFE6</accession>
<evidence type="ECO:0000313" key="2">
    <source>
        <dbReference type="Proteomes" id="UP000799424"/>
    </source>
</evidence>
<dbReference type="Gene3D" id="1.25.40.10">
    <property type="entry name" value="Tetratricopeptide repeat domain"/>
    <property type="match status" value="2"/>
</dbReference>
<dbReference type="InterPro" id="IPR050667">
    <property type="entry name" value="PPR-containing_protein"/>
</dbReference>
<dbReference type="Proteomes" id="UP000799424">
    <property type="component" value="Unassembled WGS sequence"/>
</dbReference>
<sequence>MPSHLTRLVFRSIVANEPLVYGGCRHRAVRPLLLGRQSPRAFPQMQRRTFLDQLFKQRRKLKPMEFPAGLDTLSDLWHAQKTGERPPQPQAVADALTLFFARRTGPFEDFHIRRAHAALRYLLENPREDGQPWIAAKELASSIYLQLLKPSHLPKSGGPEHVRFGKAVLDEYAKLCKQSDLSDDIALKSVALLSRFGAAVEAREIAASAFRWDANGPLEKRSASRRAWQLILDGMARQGNPEDMTTTADLLQRLDIPVTTTMQYDLVAFFSERNRMDQAKLWYKYPVLDSLGVESAAPLGKSSAALLKACALCGDMSYGQELVTSLLKDDMPEKESWDAVFLWSAAIGKGVDEVDRMMSVMVRRNDEARRHKPSVGIIRPDVDTINPLVEFSMSKQDPYSAERYIALGEKRGISPDEKTYTMQIQYRLSVNDIDGARAAYFNLQGEFTGAERSVEVINQLIRTLCESPQHHFDEMMAMVDNLREHKAIFPPETIAALCVLHLRRGESFDAKDLLQLYAHQFAPEQRRIIQQGLVGFILDGETSTADAWDAYQILRNVFGETPRNDRVTVMNEFFARKRSDMACHVFFHMRNHTSSQHSANRDVYIAAFTGFARCADAESLELAHNQLKLDFNVDANTCLRNALMLAYASTGENIKALQFWREVCESKEGPSYNSIAIAFRSCEGMHFGHAHAKSIWKRLKEQDVEIDKTIWTAYMCATARNHQHEEAQMLIESVEEEYGFPLDISILGNWFNMTASSERQTHVEAWIKQHHPEVWKEIDALGHWVTMDGFGYRQYNLNRDLDP</sequence>
<proteinExistence type="predicted"/>
<dbReference type="AlphaFoldDB" id="A0A6A6ZFE6"/>